<dbReference type="EMBL" id="QEHR01000002">
    <property type="protein sequence ID" value="PVW16345.1"/>
    <property type="molecule type" value="Genomic_DNA"/>
</dbReference>
<evidence type="ECO:0000256" key="1">
    <source>
        <dbReference type="SAM" id="Phobius"/>
    </source>
</evidence>
<dbReference type="Proteomes" id="UP000245962">
    <property type="component" value="Unassembled WGS sequence"/>
</dbReference>
<protein>
    <submittedName>
        <fullName evidence="2">Uncharacterized protein</fullName>
    </submittedName>
</protein>
<sequence length="171" mass="19943">MRVFKETQRFDQWWLRLIVTAVIAVCGLSIANAFEIKDKDTVQFWIHLTLSILTILVLVYLLLFTKLETKIDEIGIHYAFWPFNLKSRLLRWRDIVSCTVRKYRPIAEYGGWGYRTGFTKNSGALNVKGNTGIQIEFKNGKKLLLGTQKEAEARRILTTYSEKINRQNNLI</sequence>
<keyword evidence="1" id="KW-0812">Transmembrane</keyword>
<dbReference type="OrthoDB" id="582675at2"/>
<organism evidence="2 3">
    <name type="scientific">Marixanthomonas spongiae</name>
    <dbReference type="NCBI Taxonomy" id="2174845"/>
    <lineage>
        <taxon>Bacteria</taxon>
        <taxon>Pseudomonadati</taxon>
        <taxon>Bacteroidota</taxon>
        <taxon>Flavobacteriia</taxon>
        <taxon>Flavobacteriales</taxon>
        <taxon>Flavobacteriaceae</taxon>
        <taxon>Marixanthomonas</taxon>
    </lineage>
</organism>
<name>A0A2U0I5G0_9FLAO</name>
<comment type="caution">
    <text evidence="2">The sequence shown here is derived from an EMBL/GenBank/DDBJ whole genome shotgun (WGS) entry which is preliminary data.</text>
</comment>
<reference evidence="2 3" key="1">
    <citation type="submission" date="2018-04" db="EMBL/GenBank/DDBJ databases">
        <title>Marixanthomonas spongiae HN-E44 sp. nov., isolated from a marine sponge.</title>
        <authorList>
            <person name="Luo L."/>
            <person name="Zhuang L."/>
        </authorList>
    </citation>
    <scope>NUCLEOTIDE SEQUENCE [LARGE SCALE GENOMIC DNA]</scope>
    <source>
        <strain evidence="2 3">HN-E44</strain>
    </source>
</reference>
<dbReference type="AlphaFoldDB" id="A0A2U0I5G0"/>
<feature type="transmembrane region" description="Helical" evidence="1">
    <location>
        <begin position="43"/>
        <end position="63"/>
    </location>
</feature>
<accession>A0A2U0I5G0</accession>
<evidence type="ECO:0000313" key="2">
    <source>
        <dbReference type="EMBL" id="PVW16345.1"/>
    </source>
</evidence>
<keyword evidence="3" id="KW-1185">Reference proteome</keyword>
<evidence type="ECO:0000313" key="3">
    <source>
        <dbReference type="Proteomes" id="UP000245962"/>
    </source>
</evidence>
<keyword evidence="1" id="KW-1133">Transmembrane helix</keyword>
<proteinExistence type="predicted"/>
<gene>
    <name evidence="2" type="ORF">DDV96_03545</name>
</gene>
<dbReference type="RefSeq" id="WP_116693362.1">
    <property type="nucleotide sequence ID" value="NZ_QEHR01000002.1"/>
</dbReference>
<keyword evidence="1" id="KW-0472">Membrane</keyword>